<gene>
    <name evidence="3" type="primary">20350849</name>
    <name evidence="2" type="ORF">GGTG_10391</name>
</gene>
<feature type="compositionally biased region" description="Acidic residues" evidence="1">
    <location>
        <begin position="70"/>
        <end position="91"/>
    </location>
</feature>
<accession>J3PA65</accession>
<dbReference type="OrthoDB" id="10627193at2759"/>
<dbReference type="VEuPathDB" id="FungiDB:GGTG_10391"/>
<reference evidence="3" key="4">
    <citation type="journal article" date="2015" name="G3 (Bethesda)">
        <title>Genome sequences of three phytopathogenic species of the Magnaporthaceae family of fungi.</title>
        <authorList>
            <person name="Okagaki L.H."/>
            <person name="Nunes C.C."/>
            <person name="Sailsbery J."/>
            <person name="Clay B."/>
            <person name="Brown D."/>
            <person name="John T."/>
            <person name="Oh Y."/>
            <person name="Young N."/>
            <person name="Fitzgerald M."/>
            <person name="Haas B.J."/>
            <person name="Zeng Q."/>
            <person name="Young S."/>
            <person name="Adiconis X."/>
            <person name="Fan L."/>
            <person name="Levin J.Z."/>
            <person name="Mitchell T.K."/>
            <person name="Okubara P.A."/>
            <person name="Farman M.L."/>
            <person name="Kohn L.M."/>
            <person name="Birren B."/>
            <person name="Ma L.-J."/>
            <person name="Dean R.A."/>
        </authorList>
    </citation>
    <scope>NUCLEOTIDE SEQUENCE</scope>
    <source>
        <strain evidence="3">R3-111a-1</strain>
    </source>
</reference>
<feature type="compositionally biased region" description="Polar residues" evidence="1">
    <location>
        <begin position="297"/>
        <end position="310"/>
    </location>
</feature>
<keyword evidence="4" id="KW-1185">Reference proteome</keyword>
<feature type="compositionally biased region" description="Basic and acidic residues" evidence="1">
    <location>
        <begin position="270"/>
        <end position="290"/>
    </location>
</feature>
<dbReference type="Proteomes" id="UP000006039">
    <property type="component" value="Unassembled WGS sequence"/>
</dbReference>
<evidence type="ECO:0000313" key="2">
    <source>
        <dbReference type="EMBL" id="EJT71131.1"/>
    </source>
</evidence>
<dbReference type="EMBL" id="GL385400">
    <property type="protein sequence ID" value="EJT71131.1"/>
    <property type="molecule type" value="Genomic_DNA"/>
</dbReference>
<reference evidence="2" key="3">
    <citation type="submission" date="2010-09" db="EMBL/GenBank/DDBJ databases">
        <title>Annotation of Gaeumannomyces graminis var. tritici R3-111a-1.</title>
        <authorList>
            <consortium name="The Broad Institute Genome Sequencing Platform"/>
            <person name="Ma L.-J."/>
            <person name="Dead R."/>
            <person name="Young S.K."/>
            <person name="Zeng Q."/>
            <person name="Gargeya S."/>
            <person name="Fitzgerald M."/>
            <person name="Haas B."/>
            <person name="Abouelleil A."/>
            <person name="Alvarado L."/>
            <person name="Arachchi H.M."/>
            <person name="Berlin A."/>
            <person name="Brown A."/>
            <person name="Chapman S.B."/>
            <person name="Chen Z."/>
            <person name="Dunbar C."/>
            <person name="Freedman E."/>
            <person name="Gearin G."/>
            <person name="Gellesch M."/>
            <person name="Goldberg J."/>
            <person name="Griggs A."/>
            <person name="Gujja S."/>
            <person name="Heiman D."/>
            <person name="Howarth C."/>
            <person name="Larson L."/>
            <person name="Lui A."/>
            <person name="MacDonald P.J.P."/>
            <person name="Mehta T."/>
            <person name="Montmayeur A."/>
            <person name="Murphy C."/>
            <person name="Neiman D."/>
            <person name="Pearson M."/>
            <person name="Priest M."/>
            <person name="Roberts A."/>
            <person name="Saif S."/>
            <person name="Shea T."/>
            <person name="Shenoy N."/>
            <person name="Sisk P."/>
            <person name="Stolte C."/>
            <person name="Sykes S."/>
            <person name="Yandava C."/>
            <person name="Wortman J."/>
            <person name="Nusbaum C."/>
            <person name="Birren B."/>
        </authorList>
    </citation>
    <scope>NUCLEOTIDE SEQUENCE</scope>
    <source>
        <strain evidence="2">R3-111a-1</strain>
    </source>
</reference>
<name>J3PA65_GAET3</name>
<reference evidence="3" key="5">
    <citation type="submission" date="2018-04" db="UniProtKB">
        <authorList>
            <consortium name="EnsemblFungi"/>
        </authorList>
    </citation>
    <scope>IDENTIFICATION</scope>
    <source>
        <strain evidence="3">R3-111a-1</strain>
    </source>
</reference>
<proteinExistence type="predicted"/>
<protein>
    <submittedName>
        <fullName evidence="2 3">Uncharacterized protein</fullName>
    </submittedName>
</protein>
<reference evidence="4" key="1">
    <citation type="submission" date="2010-07" db="EMBL/GenBank/DDBJ databases">
        <title>The genome sequence of Gaeumannomyces graminis var. tritici strain R3-111a-1.</title>
        <authorList>
            <consortium name="The Broad Institute Genome Sequencing Platform"/>
            <person name="Ma L.-J."/>
            <person name="Dead R."/>
            <person name="Young S."/>
            <person name="Zeng Q."/>
            <person name="Koehrsen M."/>
            <person name="Alvarado L."/>
            <person name="Berlin A."/>
            <person name="Chapman S.B."/>
            <person name="Chen Z."/>
            <person name="Freedman E."/>
            <person name="Gellesch M."/>
            <person name="Goldberg J."/>
            <person name="Griggs A."/>
            <person name="Gujja S."/>
            <person name="Heilman E.R."/>
            <person name="Heiman D."/>
            <person name="Hepburn T."/>
            <person name="Howarth C."/>
            <person name="Jen D."/>
            <person name="Larson L."/>
            <person name="Mehta T."/>
            <person name="Neiman D."/>
            <person name="Pearson M."/>
            <person name="Roberts A."/>
            <person name="Saif S."/>
            <person name="Shea T."/>
            <person name="Shenoy N."/>
            <person name="Sisk P."/>
            <person name="Stolte C."/>
            <person name="Sykes S."/>
            <person name="Walk T."/>
            <person name="White J."/>
            <person name="Yandava C."/>
            <person name="Haas B."/>
            <person name="Nusbaum C."/>
            <person name="Birren B."/>
        </authorList>
    </citation>
    <scope>NUCLEOTIDE SEQUENCE [LARGE SCALE GENOMIC DNA]</scope>
    <source>
        <strain evidence="4">R3-111a-1</strain>
    </source>
</reference>
<dbReference type="RefSeq" id="XP_009226528.1">
    <property type="nucleotide sequence ID" value="XM_009228264.1"/>
</dbReference>
<dbReference type="HOGENOM" id="CLU_681591_0_0_1"/>
<feature type="region of interest" description="Disordered" evidence="1">
    <location>
        <begin position="1"/>
        <end position="127"/>
    </location>
</feature>
<dbReference type="GeneID" id="20350849"/>
<dbReference type="AlphaFoldDB" id="J3PA65"/>
<evidence type="ECO:0000313" key="4">
    <source>
        <dbReference type="Proteomes" id="UP000006039"/>
    </source>
</evidence>
<dbReference type="EnsemblFungi" id="EJT71131">
    <property type="protein sequence ID" value="EJT71131"/>
    <property type="gene ID" value="GGTG_10391"/>
</dbReference>
<evidence type="ECO:0000256" key="1">
    <source>
        <dbReference type="SAM" id="MobiDB-lite"/>
    </source>
</evidence>
<reference evidence="2" key="2">
    <citation type="submission" date="2010-07" db="EMBL/GenBank/DDBJ databases">
        <authorList>
            <consortium name="The Broad Institute Genome Sequencing Platform"/>
            <consortium name="Broad Institute Genome Sequencing Center for Infectious Disease"/>
            <person name="Ma L.-J."/>
            <person name="Dead R."/>
            <person name="Young S."/>
            <person name="Zeng Q."/>
            <person name="Koehrsen M."/>
            <person name="Alvarado L."/>
            <person name="Berlin A."/>
            <person name="Chapman S.B."/>
            <person name="Chen Z."/>
            <person name="Freedman E."/>
            <person name="Gellesch M."/>
            <person name="Goldberg J."/>
            <person name="Griggs A."/>
            <person name="Gujja S."/>
            <person name="Heilman E.R."/>
            <person name="Heiman D."/>
            <person name="Hepburn T."/>
            <person name="Howarth C."/>
            <person name="Jen D."/>
            <person name="Larson L."/>
            <person name="Mehta T."/>
            <person name="Neiman D."/>
            <person name="Pearson M."/>
            <person name="Roberts A."/>
            <person name="Saif S."/>
            <person name="Shea T."/>
            <person name="Shenoy N."/>
            <person name="Sisk P."/>
            <person name="Stolte C."/>
            <person name="Sykes S."/>
            <person name="Walk T."/>
            <person name="White J."/>
            <person name="Yandava C."/>
            <person name="Haas B."/>
            <person name="Nusbaum C."/>
            <person name="Birren B."/>
        </authorList>
    </citation>
    <scope>NUCLEOTIDE SEQUENCE</scope>
    <source>
        <strain evidence="2">R3-111a-1</strain>
    </source>
</reference>
<feature type="region of interest" description="Disordered" evidence="1">
    <location>
        <begin position="267"/>
        <end position="355"/>
    </location>
</feature>
<evidence type="ECO:0000313" key="3">
    <source>
        <dbReference type="EnsemblFungi" id="EJT71131"/>
    </source>
</evidence>
<dbReference type="eggNOG" id="ENOG502TF8E">
    <property type="taxonomic scope" value="Eukaryota"/>
</dbReference>
<organism evidence="2">
    <name type="scientific">Gaeumannomyces tritici (strain R3-111a-1)</name>
    <name type="common">Wheat and barley take-all root rot fungus</name>
    <name type="synonym">Gaeumannomyces graminis var. tritici</name>
    <dbReference type="NCBI Taxonomy" id="644352"/>
    <lineage>
        <taxon>Eukaryota</taxon>
        <taxon>Fungi</taxon>
        <taxon>Dikarya</taxon>
        <taxon>Ascomycota</taxon>
        <taxon>Pezizomycotina</taxon>
        <taxon>Sordariomycetes</taxon>
        <taxon>Sordariomycetidae</taxon>
        <taxon>Magnaporthales</taxon>
        <taxon>Magnaporthaceae</taxon>
        <taxon>Gaeumannomyces</taxon>
    </lineage>
</organism>
<feature type="compositionally biased region" description="Basic and acidic residues" evidence="1">
    <location>
        <begin position="39"/>
        <end position="48"/>
    </location>
</feature>
<sequence length="404" mass="45390">MGKRHGKEVPVTVLPRRAPPQALAKPPVLPARQARPKSRVVERRERHPPGARLSSRNATYQGDDGKSDSEQEDEDEGGDEEREEEDDEGDGYAEALKLFEFSESVSASESDDRSDNNEEPWSGNPSEEDKLALLREFVFQGNDWYKGLRRGRPQNRDMRFWEKVLRSLGKPRPFSTWAQAAATFRRVIGPRRAKANNGTRAKKPLAGPEGEKDRLIDKCIQICSQRDILEDFVGRGYIKQRCIREIVRDGSLECILKGLLADHFGGAHAGQDHNRRNERAEDRAAEHGDGTDGDGPTSESGESDAANNSSEWEEPRDGYHTPASSPPLVRSVRVQHRSKKRGREENETVSEEEPLSKRIAAGFAKIIQESEKADLAMRRKRETEIMEKVEAMMAGLGKGKAREM</sequence>